<dbReference type="Proteomes" id="UP000759131">
    <property type="component" value="Unassembled WGS sequence"/>
</dbReference>
<feature type="transmembrane region" description="Helical" evidence="8">
    <location>
        <begin position="138"/>
        <end position="162"/>
    </location>
</feature>
<dbReference type="EMBL" id="CAJPIZ010021825">
    <property type="protein sequence ID" value="CAG2117750.1"/>
    <property type="molecule type" value="Genomic_DNA"/>
</dbReference>
<dbReference type="PANTHER" id="PTHR12560">
    <property type="entry name" value="LONGEVITY ASSURANCE FACTOR 1 LAG1"/>
    <property type="match status" value="1"/>
</dbReference>
<dbReference type="GO" id="GO:0046513">
    <property type="term" value="P:ceramide biosynthetic process"/>
    <property type="evidence" value="ECO:0007669"/>
    <property type="project" value="InterPro"/>
</dbReference>
<dbReference type="EMBL" id="OC876400">
    <property type="protein sequence ID" value="CAD7639208.1"/>
    <property type="molecule type" value="Genomic_DNA"/>
</dbReference>
<keyword evidence="5 8" id="KW-1133">Transmembrane helix</keyword>
<evidence type="ECO:0000259" key="9">
    <source>
        <dbReference type="PROSITE" id="PS50922"/>
    </source>
</evidence>
<accession>A0A7R9LCK8</accession>
<dbReference type="PROSITE" id="PS50922">
    <property type="entry name" value="TLC"/>
    <property type="match status" value="1"/>
</dbReference>
<evidence type="ECO:0000256" key="4">
    <source>
        <dbReference type="ARBA" id="ARBA00022692"/>
    </source>
</evidence>
<comment type="pathway">
    <text evidence="2">Lipid metabolism; sphingolipid metabolism.</text>
</comment>
<dbReference type="Pfam" id="PF03798">
    <property type="entry name" value="TRAM_LAG1_CLN8"/>
    <property type="match status" value="1"/>
</dbReference>
<dbReference type="UniPathway" id="UPA00222"/>
<evidence type="ECO:0000256" key="6">
    <source>
        <dbReference type="ARBA" id="ARBA00023136"/>
    </source>
</evidence>
<evidence type="ECO:0000256" key="3">
    <source>
        <dbReference type="ARBA" id="ARBA00004991"/>
    </source>
</evidence>
<organism evidence="10">
    <name type="scientific">Medioppia subpectinata</name>
    <dbReference type="NCBI Taxonomy" id="1979941"/>
    <lineage>
        <taxon>Eukaryota</taxon>
        <taxon>Metazoa</taxon>
        <taxon>Ecdysozoa</taxon>
        <taxon>Arthropoda</taxon>
        <taxon>Chelicerata</taxon>
        <taxon>Arachnida</taxon>
        <taxon>Acari</taxon>
        <taxon>Acariformes</taxon>
        <taxon>Sarcoptiformes</taxon>
        <taxon>Oribatida</taxon>
        <taxon>Brachypylina</taxon>
        <taxon>Oppioidea</taxon>
        <taxon>Oppiidae</taxon>
        <taxon>Medioppia</taxon>
    </lineage>
</organism>
<protein>
    <recommendedName>
        <fullName evidence="9">TLC domain-containing protein</fullName>
    </recommendedName>
</protein>
<keyword evidence="6 7" id="KW-0472">Membrane</keyword>
<dbReference type="GO" id="GO:0016020">
    <property type="term" value="C:membrane"/>
    <property type="evidence" value="ECO:0007669"/>
    <property type="project" value="UniProtKB-SubCell"/>
</dbReference>
<dbReference type="GO" id="GO:0050291">
    <property type="term" value="F:sphingosine N-acyltransferase activity"/>
    <property type="evidence" value="ECO:0007669"/>
    <property type="project" value="InterPro"/>
</dbReference>
<comment type="pathway">
    <text evidence="3">Sphingolipid metabolism.</text>
</comment>
<feature type="transmembrane region" description="Helical" evidence="8">
    <location>
        <begin position="97"/>
        <end position="118"/>
    </location>
</feature>
<evidence type="ECO:0000256" key="7">
    <source>
        <dbReference type="PROSITE-ProRule" id="PRU00205"/>
    </source>
</evidence>
<gene>
    <name evidence="10" type="ORF">OSB1V03_LOCUS17703</name>
</gene>
<evidence type="ECO:0000256" key="1">
    <source>
        <dbReference type="ARBA" id="ARBA00004141"/>
    </source>
</evidence>
<sequence>MPTLIKIYYFIQISYYLEGLYTELFAAPQKKLITAILMLVHHMVTIILVLGSYMTRNQDCGVVIMFLHDINDIFIDFSKLLYAVREHNGKIRPHFKMAYTIGAFSLPVTWVISRLYYFPLNGIYRASLLPESYTILTLLHILLQLIMVMNVIWSVWMCIFYYQVINGKEVADPMSADTNKKSN</sequence>
<dbReference type="OrthoDB" id="537032at2759"/>
<comment type="subcellular location">
    <subcellularLocation>
        <location evidence="1">Membrane</location>
        <topology evidence="1">Multi-pass membrane protein</topology>
    </subcellularLocation>
</comment>
<evidence type="ECO:0000313" key="10">
    <source>
        <dbReference type="EMBL" id="CAD7639208.1"/>
    </source>
</evidence>
<feature type="transmembrane region" description="Helical" evidence="8">
    <location>
        <begin position="32"/>
        <end position="50"/>
    </location>
</feature>
<keyword evidence="4 7" id="KW-0812">Transmembrane</keyword>
<proteinExistence type="predicted"/>
<name>A0A7R9LCK8_9ACAR</name>
<dbReference type="InterPro" id="IPR016439">
    <property type="entry name" value="Lag1/Lac1-like"/>
</dbReference>
<evidence type="ECO:0000256" key="2">
    <source>
        <dbReference type="ARBA" id="ARBA00004760"/>
    </source>
</evidence>
<keyword evidence="11" id="KW-1185">Reference proteome</keyword>
<evidence type="ECO:0000313" key="11">
    <source>
        <dbReference type="Proteomes" id="UP000759131"/>
    </source>
</evidence>
<evidence type="ECO:0000256" key="8">
    <source>
        <dbReference type="SAM" id="Phobius"/>
    </source>
</evidence>
<reference evidence="10" key="1">
    <citation type="submission" date="2020-11" db="EMBL/GenBank/DDBJ databases">
        <authorList>
            <person name="Tran Van P."/>
        </authorList>
    </citation>
    <scope>NUCLEOTIDE SEQUENCE</scope>
</reference>
<dbReference type="PANTHER" id="PTHR12560:SF58">
    <property type="entry name" value="CERAMIDE SYNTHASE 1"/>
    <property type="match status" value="1"/>
</dbReference>
<dbReference type="AlphaFoldDB" id="A0A7R9LCK8"/>
<feature type="domain" description="TLC" evidence="9">
    <location>
        <begin position="1"/>
        <end position="166"/>
    </location>
</feature>
<evidence type="ECO:0000256" key="5">
    <source>
        <dbReference type="ARBA" id="ARBA00022989"/>
    </source>
</evidence>
<dbReference type="InterPro" id="IPR006634">
    <property type="entry name" value="TLC-dom"/>
</dbReference>